<evidence type="ECO:0000259" key="13">
    <source>
        <dbReference type="PROSITE" id="PS51794"/>
    </source>
</evidence>
<gene>
    <name evidence="14" type="ORF">SAMN05660923_02600</name>
</gene>
<evidence type="ECO:0000256" key="12">
    <source>
        <dbReference type="SAM" id="Coils"/>
    </source>
</evidence>
<evidence type="ECO:0000256" key="10">
    <source>
        <dbReference type="ARBA" id="ARBA00023204"/>
    </source>
</evidence>
<dbReference type="Pfam" id="PF02457">
    <property type="entry name" value="DAC"/>
    <property type="match status" value="1"/>
</dbReference>
<dbReference type="Gene3D" id="3.40.1700.10">
    <property type="entry name" value="DNA integrity scanning protein, DisA, N-terminal domain"/>
    <property type="match status" value="1"/>
</dbReference>
<evidence type="ECO:0000256" key="1">
    <source>
        <dbReference type="ARBA" id="ARBA00000877"/>
    </source>
</evidence>
<keyword evidence="10" id="KW-0234">DNA repair</keyword>
<organism evidence="14 15">
    <name type="scientific">Tepidimicrobium xylanilyticum</name>
    <dbReference type="NCBI Taxonomy" id="1123352"/>
    <lineage>
        <taxon>Bacteria</taxon>
        <taxon>Bacillati</taxon>
        <taxon>Bacillota</taxon>
        <taxon>Tissierellia</taxon>
        <taxon>Tissierellales</taxon>
        <taxon>Tepidimicrobiaceae</taxon>
        <taxon>Tepidimicrobium</taxon>
    </lineage>
</organism>
<sequence length="290" mass="33049">MNLDLYNTLKLVAPGTKLREGLDNIIKAKTGALIVIGSTKEVLSISHGGFFINCEYSPSNVYELAKMDGAIIMSSDCRRILYANAQLFPCLLIPSHETGTRHKTAERVAKQTGVLVIAISRRRGVITLYKSNYKYILKDINEILNKANQAIQTLEKYKYMLDKAMDNLTTLELRNMATLYDVVNTIQKMEIVWRIGNELNMYISELGTEGRLLAMQVKELIKGIEDDRRNLIKDYLKEGYKDYKTIISDIEQLDLHQLFNLGLISSLLGYKEEVDILDIKVKTRGFRILS</sequence>
<dbReference type="OrthoDB" id="41841at2"/>
<dbReference type="GO" id="GO:0005524">
    <property type="term" value="F:ATP binding"/>
    <property type="evidence" value="ECO:0007669"/>
    <property type="project" value="UniProtKB-KW"/>
</dbReference>
<evidence type="ECO:0000256" key="2">
    <source>
        <dbReference type="ARBA" id="ARBA00001946"/>
    </source>
</evidence>
<evidence type="ECO:0000313" key="15">
    <source>
        <dbReference type="Proteomes" id="UP000198828"/>
    </source>
</evidence>
<dbReference type="NCBIfam" id="NF010009">
    <property type="entry name" value="PRK13482.1"/>
    <property type="match status" value="1"/>
</dbReference>
<dbReference type="EC" id="2.7.7.85" evidence="11"/>
<keyword evidence="3" id="KW-0808">Transferase</keyword>
<dbReference type="InterPro" id="IPR050338">
    <property type="entry name" value="DisA"/>
</dbReference>
<dbReference type="PROSITE" id="PS51794">
    <property type="entry name" value="DAC"/>
    <property type="match status" value="1"/>
</dbReference>
<comment type="cofactor">
    <cofactor evidence="2">
        <name>Mg(2+)</name>
        <dbReference type="ChEBI" id="CHEBI:18420"/>
    </cofactor>
</comment>
<dbReference type="Pfam" id="PF10635">
    <property type="entry name" value="DisA-linker"/>
    <property type="match status" value="1"/>
</dbReference>
<reference evidence="14 15" key="1">
    <citation type="submission" date="2016-10" db="EMBL/GenBank/DDBJ databases">
        <authorList>
            <person name="de Groot N.N."/>
        </authorList>
    </citation>
    <scope>NUCLEOTIDE SEQUENCE [LARGE SCALE GENOMIC DNA]</scope>
    <source>
        <strain evidence="14 15">DSM 23310</strain>
    </source>
</reference>
<dbReference type="RefSeq" id="WP_093754382.1">
    <property type="nucleotide sequence ID" value="NZ_BSYN01000011.1"/>
</dbReference>
<keyword evidence="8" id="KW-0460">Magnesium</keyword>
<keyword evidence="5" id="KW-0547">Nucleotide-binding</keyword>
<dbReference type="PANTHER" id="PTHR34185">
    <property type="entry name" value="DIADENYLATE CYCLASE"/>
    <property type="match status" value="1"/>
</dbReference>
<keyword evidence="9" id="KW-0238">DNA-binding</keyword>
<keyword evidence="6" id="KW-0227">DNA damage</keyword>
<keyword evidence="12" id="KW-0175">Coiled coil</keyword>
<evidence type="ECO:0000256" key="5">
    <source>
        <dbReference type="ARBA" id="ARBA00022741"/>
    </source>
</evidence>
<accession>A0A1H3D419</accession>
<dbReference type="GO" id="GO:0006281">
    <property type="term" value="P:DNA repair"/>
    <property type="evidence" value="ECO:0007669"/>
    <property type="project" value="UniProtKB-KW"/>
</dbReference>
<feature type="coiled-coil region" evidence="12">
    <location>
        <begin position="137"/>
        <end position="174"/>
    </location>
</feature>
<evidence type="ECO:0000256" key="9">
    <source>
        <dbReference type="ARBA" id="ARBA00023125"/>
    </source>
</evidence>
<evidence type="ECO:0000313" key="14">
    <source>
        <dbReference type="EMBL" id="SDX61213.1"/>
    </source>
</evidence>
<evidence type="ECO:0000256" key="11">
    <source>
        <dbReference type="ARBA" id="ARBA00066492"/>
    </source>
</evidence>
<keyword evidence="4" id="KW-0548">Nucleotidyltransferase</keyword>
<dbReference type="GO" id="GO:0004016">
    <property type="term" value="F:adenylate cyclase activity"/>
    <property type="evidence" value="ECO:0007669"/>
    <property type="project" value="TreeGrafter"/>
</dbReference>
<dbReference type="InterPro" id="IPR036888">
    <property type="entry name" value="DNA_integrity_DisA_N_sf"/>
</dbReference>
<protein>
    <recommendedName>
        <fullName evidence="11">diadenylate cyclase</fullName>
        <ecNumber evidence="11">2.7.7.85</ecNumber>
    </recommendedName>
</protein>
<keyword evidence="7" id="KW-0067">ATP-binding</keyword>
<dbReference type="GO" id="GO:0106408">
    <property type="term" value="F:diadenylate cyclase activity"/>
    <property type="evidence" value="ECO:0007669"/>
    <property type="project" value="UniProtKB-EC"/>
</dbReference>
<dbReference type="InterPro" id="IPR018906">
    <property type="entry name" value="DNA_integrity_scan_DisA_link"/>
</dbReference>
<feature type="domain" description="DAC" evidence="13">
    <location>
        <begin position="2"/>
        <end position="142"/>
    </location>
</feature>
<evidence type="ECO:0000256" key="7">
    <source>
        <dbReference type="ARBA" id="ARBA00022840"/>
    </source>
</evidence>
<dbReference type="AlphaFoldDB" id="A0A1H3D419"/>
<dbReference type="FunFam" id="3.40.1700.10:FF:000001">
    <property type="entry name" value="DNA integrity scanning protein DisA"/>
    <property type="match status" value="1"/>
</dbReference>
<evidence type="ECO:0000256" key="3">
    <source>
        <dbReference type="ARBA" id="ARBA00022679"/>
    </source>
</evidence>
<proteinExistence type="predicted"/>
<evidence type="ECO:0000256" key="6">
    <source>
        <dbReference type="ARBA" id="ARBA00022763"/>
    </source>
</evidence>
<dbReference type="GO" id="GO:0003677">
    <property type="term" value="F:DNA binding"/>
    <property type="evidence" value="ECO:0007669"/>
    <property type="project" value="UniProtKB-KW"/>
</dbReference>
<dbReference type="SUPFAM" id="SSF143597">
    <property type="entry name" value="YojJ-like"/>
    <property type="match status" value="1"/>
</dbReference>
<dbReference type="InterPro" id="IPR038331">
    <property type="entry name" value="DisA_sf"/>
</dbReference>
<dbReference type="Gene3D" id="1.20.1260.110">
    <property type="entry name" value="DNA integrity scanning linker region"/>
    <property type="match status" value="1"/>
</dbReference>
<name>A0A1H3D419_9FIRM</name>
<keyword evidence="15" id="KW-1185">Reference proteome</keyword>
<dbReference type="Proteomes" id="UP000198828">
    <property type="component" value="Unassembled WGS sequence"/>
</dbReference>
<evidence type="ECO:0000256" key="4">
    <source>
        <dbReference type="ARBA" id="ARBA00022695"/>
    </source>
</evidence>
<dbReference type="PANTHER" id="PTHR34185:SF3">
    <property type="entry name" value="DNA INTEGRITY SCANNING PROTEIN DISA"/>
    <property type="match status" value="1"/>
</dbReference>
<comment type="catalytic activity">
    <reaction evidence="1">
        <text>2 ATP = 3',3'-c-di-AMP + 2 diphosphate</text>
        <dbReference type="Rhea" id="RHEA:35655"/>
        <dbReference type="ChEBI" id="CHEBI:30616"/>
        <dbReference type="ChEBI" id="CHEBI:33019"/>
        <dbReference type="ChEBI" id="CHEBI:71500"/>
        <dbReference type="EC" id="2.7.7.85"/>
    </reaction>
</comment>
<dbReference type="InterPro" id="IPR003390">
    <property type="entry name" value="DNA_integrity_scan_DisA_N"/>
</dbReference>
<evidence type="ECO:0000256" key="8">
    <source>
        <dbReference type="ARBA" id="ARBA00022842"/>
    </source>
</evidence>
<dbReference type="EMBL" id="FNNG01000014">
    <property type="protein sequence ID" value="SDX61213.1"/>
    <property type="molecule type" value="Genomic_DNA"/>
</dbReference>